<evidence type="ECO:0000313" key="1">
    <source>
        <dbReference type="EMBL" id="MDJ1173824.1"/>
    </source>
</evidence>
<proteinExistence type="predicted"/>
<name>A0ABT7B5C1_9CYAN</name>
<reference evidence="1 2" key="1">
    <citation type="submission" date="2023-01" db="EMBL/GenBank/DDBJ databases">
        <title>Novel diversity within Roseofilum (Cyanobacteria; Desertifilaceae) from marine benthic mats with descriptions of four novel species.</title>
        <authorList>
            <person name="Wang Y."/>
            <person name="Berthold D.E."/>
            <person name="Hu J."/>
            <person name="Lefler F.W."/>
            <person name="Laughinghouse H.D. IV."/>
        </authorList>
    </citation>
    <scope>NUCLEOTIDE SEQUENCE [LARGE SCALE GENOMIC DNA]</scope>
    <source>
        <strain evidence="1 2">BLCC-M114</strain>
    </source>
</reference>
<comment type="caution">
    <text evidence="1">The sequence shown here is derived from an EMBL/GenBank/DDBJ whole genome shotgun (WGS) entry which is preliminary data.</text>
</comment>
<dbReference type="EMBL" id="JAQOSO010000030">
    <property type="protein sequence ID" value="MDJ1173824.1"/>
    <property type="molecule type" value="Genomic_DNA"/>
</dbReference>
<sequence>MTEITLPQILERLQTLEIEDLYQIEGAVAKSIAQKKPSSDHRAAFHQSLLDAGLVKQIKQPSVISTNERSLIPVKGKPVSETIIEERR</sequence>
<evidence type="ECO:0000313" key="2">
    <source>
        <dbReference type="Proteomes" id="UP001235849"/>
    </source>
</evidence>
<dbReference type="RefSeq" id="WP_283766169.1">
    <property type="nucleotide sequence ID" value="NZ_JAQOSO010000030.1"/>
</dbReference>
<accession>A0ABT7B5C1</accession>
<keyword evidence="2" id="KW-1185">Reference proteome</keyword>
<organism evidence="1 2">
    <name type="scientific">Roseofilum capinflatum BLCC-M114</name>
    <dbReference type="NCBI Taxonomy" id="3022440"/>
    <lineage>
        <taxon>Bacteria</taxon>
        <taxon>Bacillati</taxon>
        <taxon>Cyanobacteriota</taxon>
        <taxon>Cyanophyceae</taxon>
        <taxon>Desertifilales</taxon>
        <taxon>Desertifilaceae</taxon>
        <taxon>Roseofilum</taxon>
        <taxon>Roseofilum capinflatum</taxon>
    </lineage>
</organism>
<gene>
    <name evidence="1" type="ORF">PMG25_06930</name>
</gene>
<protein>
    <submittedName>
        <fullName evidence="1">Uncharacterized protein</fullName>
    </submittedName>
</protein>
<dbReference type="Proteomes" id="UP001235849">
    <property type="component" value="Unassembled WGS sequence"/>
</dbReference>